<feature type="coiled-coil region" evidence="1">
    <location>
        <begin position="447"/>
        <end position="533"/>
    </location>
</feature>
<dbReference type="EMBL" id="CP000575">
    <property type="protein sequence ID" value="ABN70388.1"/>
    <property type="molecule type" value="Genomic_DNA"/>
</dbReference>
<organism evidence="2 3">
    <name type="scientific">Staphylothermus marinus (strain ATCC 43588 / DSM 3639 / JCM 9404 / F1)</name>
    <dbReference type="NCBI Taxonomy" id="399550"/>
    <lineage>
        <taxon>Archaea</taxon>
        <taxon>Thermoproteota</taxon>
        <taxon>Thermoprotei</taxon>
        <taxon>Desulfurococcales</taxon>
        <taxon>Desulfurococcaceae</taxon>
        <taxon>Staphylothermus</taxon>
    </lineage>
</organism>
<proteinExistence type="predicted"/>
<gene>
    <name evidence="2" type="ordered locus">Smar_1297</name>
</gene>
<reference evidence="3" key="1">
    <citation type="journal article" date="2009" name="BMC Genomics">
        <title>The complete genome sequence of Staphylothermus marinus reveals differences in sulfur metabolism among heterotrophic Crenarchaeota.</title>
        <authorList>
            <person name="Anderson I.J."/>
            <person name="Dharmarajan L."/>
            <person name="Rodriguez J."/>
            <person name="Hooper S."/>
            <person name="Porat I."/>
            <person name="Ulrich L.E."/>
            <person name="Elkins J.G."/>
            <person name="Mavromatis K."/>
            <person name="Sun H."/>
            <person name="Land M."/>
            <person name="Lapidus A."/>
            <person name="Lucas S."/>
            <person name="Barry K."/>
            <person name="Huber H."/>
            <person name="Zhulin I.B."/>
            <person name="Whitman W.B."/>
            <person name="Mukhopadhyay B."/>
            <person name="Woese C."/>
            <person name="Bristow J."/>
            <person name="Kyrpides N."/>
        </authorList>
    </citation>
    <scope>NUCLEOTIDE SEQUENCE [LARGE SCALE GENOMIC DNA]</scope>
    <source>
        <strain evidence="3">ATCC 43588 / DSM 3639 / JCM 9404 / F1</strain>
    </source>
</reference>
<dbReference type="STRING" id="399550.Smar_1297"/>
<reference evidence="2 3" key="2">
    <citation type="journal article" date="2009" name="Stand. Genomic Sci.">
        <title>Complete genome sequence of Staphylothermus marinus Stetter and Fiala 1986 type strain F1.</title>
        <authorList>
            <person name="Anderson I.J."/>
            <person name="Sun H."/>
            <person name="Lapidus A."/>
            <person name="Copeland A."/>
            <person name="Glavina Del Rio T."/>
            <person name="Tice H."/>
            <person name="Dalin E."/>
            <person name="Lucas S."/>
            <person name="Barry K."/>
            <person name="Land M."/>
            <person name="Richardson P."/>
            <person name="Huber H."/>
            <person name="Kyrpides N.C."/>
        </authorList>
    </citation>
    <scope>NUCLEOTIDE SEQUENCE [LARGE SCALE GENOMIC DNA]</scope>
    <source>
        <strain evidence="3">ATCC 43588 / DSM 3639 / JCM 9404 / F1</strain>
    </source>
</reference>
<dbReference type="InterPro" id="IPR007408">
    <property type="entry name" value="DUF460"/>
</dbReference>
<evidence type="ECO:0000256" key="1">
    <source>
        <dbReference type="SAM" id="Coils"/>
    </source>
</evidence>
<evidence type="ECO:0000313" key="2">
    <source>
        <dbReference type="EMBL" id="ABN70388.1"/>
    </source>
</evidence>
<dbReference type="PANTHER" id="PTHR40707">
    <property type="entry name" value="POSSIBLE NUCLEASE OF RNASE H FOLD, RUVC/YQGF FAMILY"/>
    <property type="match status" value="1"/>
</dbReference>
<dbReference type="KEGG" id="smr:Smar_1297"/>
<dbReference type="RefSeq" id="WP_011839579.1">
    <property type="nucleotide sequence ID" value="NC_009033.1"/>
</dbReference>
<dbReference type="PANTHER" id="PTHR40707:SF1">
    <property type="entry name" value="DUF460 DOMAIN-CONTAINING PROTEIN"/>
    <property type="match status" value="1"/>
</dbReference>
<evidence type="ECO:0008006" key="4">
    <source>
        <dbReference type="Google" id="ProtNLM"/>
    </source>
</evidence>
<protein>
    <recommendedName>
        <fullName evidence="4">DUF460 domain-containing protein</fullName>
    </recommendedName>
</protein>
<dbReference type="Proteomes" id="UP000000254">
    <property type="component" value="Chromosome"/>
</dbReference>
<dbReference type="OrthoDB" id="15228at2157"/>
<dbReference type="AlphaFoldDB" id="A3DP28"/>
<keyword evidence="1" id="KW-0175">Coiled coil</keyword>
<dbReference type="eggNOG" id="arCOG04219">
    <property type="taxonomic scope" value="Archaea"/>
</dbReference>
<accession>A3DP28</accession>
<dbReference type="GeneID" id="4907606"/>
<dbReference type="Pfam" id="PF04312">
    <property type="entry name" value="DUF460"/>
    <property type="match status" value="1"/>
</dbReference>
<name>A3DP28_STAMF</name>
<keyword evidence="3" id="KW-1185">Reference proteome</keyword>
<evidence type="ECO:0000313" key="3">
    <source>
        <dbReference type="Proteomes" id="UP000000254"/>
    </source>
</evidence>
<sequence>MSTTRKNIVAGIDILPGYSAQSSNKQPHYALVLVDLNGNIIDSYEDVSFARLLRLVWEHKPSIIAIDNVFELAENVDGLRRIIDMLPPQTKLVQVTGWGPEAVNVKTIARKMGLEVHGKLSPLKTAYLAALIASKGEGVVVKLLEEKTKIIVTRGRSVGHGGMSYDRYRRSIRAGILNVTKTVKKILDQNGFDYDLVFRKSNGGLEKSIFTVYAPRDKLYGLIKPFKNKSVRLIVKPIYTNKVSFENTGTEKPRKGLIIGIDPGISTGIAVIDLEGTPLFLYSSKNFDRGEILNIVSSMGEAVIVATDVSHPPELVKKTASILNAQLYLPPRDITNDEKHNLINKLLKKYPWLDVQDTHERDALVAAYKAYLSISEKIRQALLKIEDIDLSIDKERIKISIARGKSIAEAIEEEIRKLLNKENTTITTIKDKTVENHNIMDDQNRKFEKFINEIKRLRAYIARLENKLKEKDQLIEDLILELKYVKKSTINNDKYSRKINLLINENLSLRKRLKEMEEKLVETHKKYMELGKLLEEIVKGEEIAVPHIANLSYNSVKKIVNTSKIEKNDYNIVYVDEIMPLDNNTIQTLRKYKVAILTKKDYGQLYIDLKVPVVQVKDAKFYDKYAFIKKDILSVVEKQWRKIEEIIAEEKYERVIKLVEEYQEKRKKKLGIEKLTPY</sequence>
<dbReference type="HOGENOM" id="CLU_027052_1_0_2"/>